<dbReference type="PANTHER" id="PTHR43537">
    <property type="entry name" value="TRANSCRIPTIONAL REGULATOR, GNTR FAMILY"/>
    <property type="match status" value="1"/>
</dbReference>
<dbReference type="InterPro" id="IPR011711">
    <property type="entry name" value="GntR_C"/>
</dbReference>
<dbReference type="InterPro" id="IPR036388">
    <property type="entry name" value="WH-like_DNA-bd_sf"/>
</dbReference>
<evidence type="ECO:0000313" key="6">
    <source>
        <dbReference type="Proteomes" id="UP000217771"/>
    </source>
</evidence>
<dbReference type="AlphaFoldDB" id="A0A2A2EPK7"/>
<keyword evidence="3" id="KW-0804">Transcription</keyword>
<dbReference type="SUPFAM" id="SSF48008">
    <property type="entry name" value="GntR ligand-binding domain-like"/>
    <property type="match status" value="1"/>
</dbReference>
<dbReference type="InterPro" id="IPR036390">
    <property type="entry name" value="WH_DNA-bd_sf"/>
</dbReference>
<dbReference type="PROSITE" id="PS50949">
    <property type="entry name" value="HTH_GNTR"/>
    <property type="match status" value="1"/>
</dbReference>
<dbReference type="EMBL" id="NSKB01000010">
    <property type="protein sequence ID" value="PAU74588.1"/>
    <property type="molecule type" value="Genomic_DNA"/>
</dbReference>
<evidence type="ECO:0000256" key="3">
    <source>
        <dbReference type="ARBA" id="ARBA00023163"/>
    </source>
</evidence>
<dbReference type="Pfam" id="PF07729">
    <property type="entry name" value="FCD"/>
    <property type="match status" value="1"/>
</dbReference>
<dbReference type="Pfam" id="PF00392">
    <property type="entry name" value="GntR"/>
    <property type="match status" value="1"/>
</dbReference>
<dbReference type="SUPFAM" id="SSF46785">
    <property type="entry name" value="Winged helix' DNA-binding domain"/>
    <property type="match status" value="1"/>
</dbReference>
<dbReference type="SMART" id="SM00345">
    <property type="entry name" value="HTH_GNTR"/>
    <property type="match status" value="1"/>
</dbReference>
<keyword evidence="6" id="KW-1185">Reference proteome</keyword>
<sequence length="212" mass="23633">MSRTAYERIETLLNCGALHPGQVVSQRELVDMTGATLASIRIAIPRLEAEGLLQTLPKRGLMVPSLDVAFVRDAYQLRQMIEVGAIEHAATSLQPGQIAAWIERHETLLDLLVQDRHREISAELQALDWSMHESIVAAMGNKLIDNTYRVTSIKTRMVVQSRLQITSDNARRVLEEHLAFLRPLANRDIDSARAALSQHISNSLDLALGARN</sequence>
<dbReference type="OrthoDB" id="9799812at2"/>
<feature type="domain" description="HTH gntR-type" evidence="4">
    <location>
        <begin position="1"/>
        <end position="66"/>
    </location>
</feature>
<evidence type="ECO:0000256" key="2">
    <source>
        <dbReference type="ARBA" id="ARBA00023125"/>
    </source>
</evidence>
<dbReference type="Gene3D" id="1.20.120.530">
    <property type="entry name" value="GntR ligand-binding domain-like"/>
    <property type="match status" value="1"/>
</dbReference>
<dbReference type="InterPro" id="IPR000524">
    <property type="entry name" value="Tscrpt_reg_HTH_GntR"/>
</dbReference>
<keyword evidence="2" id="KW-0238">DNA-binding</keyword>
<dbReference type="Gene3D" id="1.10.10.10">
    <property type="entry name" value="Winged helix-like DNA-binding domain superfamily/Winged helix DNA-binding domain"/>
    <property type="match status" value="1"/>
</dbReference>
<gene>
    <name evidence="5" type="ORF">CK498_22470</name>
</gene>
<dbReference type="GO" id="GO:0003677">
    <property type="term" value="F:DNA binding"/>
    <property type="evidence" value="ECO:0007669"/>
    <property type="project" value="UniProtKB-KW"/>
</dbReference>
<dbReference type="Proteomes" id="UP000217771">
    <property type="component" value="Unassembled WGS sequence"/>
</dbReference>
<organism evidence="5 6">
    <name type="scientific">Halomonas salipaludis</name>
    <dbReference type="NCBI Taxonomy" id="2032625"/>
    <lineage>
        <taxon>Bacteria</taxon>
        <taxon>Pseudomonadati</taxon>
        <taxon>Pseudomonadota</taxon>
        <taxon>Gammaproteobacteria</taxon>
        <taxon>Oceanospirillales</taxon>
        <taxon>Halomonadaceae</taxon>
        <taxon>Halomonas</taxon>
    </lineage>
</organism>
<evidence type="ECO:0000259" key="4">
    <source>
        <dbReference type="PROSITE" id="PS50949"/>
    </source>
</evidence>
<reference evidence="5 6" key="1">
    <citation type="submission" date="2017-08" db="EMBL/GenBank/DDBJ databases">
        <title>Halomonas alkalisoli sp. nov., isolated from saline alkaline soil.</title>
        <authorList>
            <person name="Wang D."/>
            <person name="Zhang G."/>
        </authorList>
    </citation>
    <scope>NUCLEOTIDE SEQUENCE [LARGE SCALE GENOMIC DNA]</scope>
    <source>
        <strain evidence="5 6">WRN001</strain>
    </source>
</reference>
<dbReference type="SMART" id="SM00895">
    <property type="entry name" value="FCD"/>
    <property type="match status" value="1"/>
</dbReference>
<dbReference type="PANTHER" id="PTHR43537:SF5">
    <property type="entry name" value="UXU OPERON TRANSCRIPTIONAL REGULATOR"/>
    <property type="match status" value="1"/>
</dbReference>
<evidence type="ECO:0000256" key="1">
    <source>
        <dbReference type="ARBA" id="ARBA00023015"/>
    </source>
</evidence>
<proteinExistence type="predicted"/>
<comment type="caution">
    <text evidence="5">The sequence shown here is derived from an EMBL/GenBank/DDBJ whole genome shotgun (WGS) entry which is preliminary data.</text>
</comment>
<dbReference type="InterPro" id="IPR008920">
    <property type="entry name" value="TF_FadR/GntR_C"/>
</dbReference>
<evidence type="ECO:0000313" key="5">
    <source>
        <dbReference type="EMBL" id="PAU74588.1"/>
    </source>
</evidence>
<dbReference type="GO" id="GO:0003700">
    <property type="term" value="F:DNA-binding transcription factor activity"/>
    <property type="evidence" value="ECO:0007669"/>
    <property type="project" value="InterPro"/>
</dbReference>
<accession>A0A2A2EPK7</accession>
<name>A0A2A2EPK7_9GAMM</name>
<protein>
    <submittedName>
        <fullName evidence="5">GntR family transcriptional regulator</fullName>
    </submittedName>
</protein>
<keyword evidence="1" id="KW-0805">Transcription regulation</keyword>